<evidence type="ECO:0000256" key="5">
    <source>
        <dbReference type="RuleBase" id="RU362057"/>
    </source>
</evidence>
<dbReference type="Gramene" id="Tc04v2_t015660.3">
    <property type="protein sequence ID" value="Tc04v2_p015660.3"/>
    <property type="gene ID" value="Tc04v2_g015660"/>
</dbReference>
<dbReference type="PANTHER" id="PTHR11926:SF1546">
    <property type="entry name" value="GLYCOSYLTRANSFERASE"/>
    <property type="match status" value="1"/>
</dbReference>
<dbReference type="EC" id="2.4.1.-" evidence="5"/>
<evidence type="ECO:0000313" key="6">
    <source>
        <dbReference type="Proteomes" id="UP000694886"/>
    </source>
</evidence>
<dbReference type="RefSeq" id="XP_007034188.2">
    <property type="nucleotide sequence ID" value="XM_007034126.2"/>
</dbReference>
<keyword evidence="2 4" id="KW-0328">Glycosyltransferase</keyword>
<evidence type="ECO:0000313" key="9">
    <source>
        <dbReference type="RefSeq" id="XP_017975373.1"/>
    </source>
</evidence>
<evidence type="ECO:0000313" key="7">
    <source>
        <dbReference type="RefSeq" id="XP_007034188.2"/>
    </source>
</evidence>
<accession>A0AB32WCM5</accession>
<dbReference type="FunFam" id="3.40.50.2000:FF:000019">
    <property type="entry name" value="Glycosyltransferase"/>
    <property type="match status" value="1"/>
</dbReference>
<proteinExistence type="inferred from homology"/>
<dbReference type="RefSeq" id="XP_007034189.2">
    <property type="nucleotide sequence ID" value="XM_007034127.2"/>
</dbReference>
<evidence type="ECO:0000256" key="3">
    <source>
        <dbReference type="ARBA" id="ARBA00022679"/>
    </source>
</evidence>
<dbReference type="Gene3D" id="3.40.50.2000">
    <property type="entry name" value="Glycogen Phosphorylase B"/>
    <property type="match status" value="2"/>
</dbReference>
<gene>
    <name evidence="7 8 9 10" type="primary">LOC18602622</name>
</gene>
<dbReference type="RefSeq" id="XP_017975373.1">
    <property type="nucleotide sequence ID" value="XM_018119884.1"/>
</dbReference>
<dbReference type="GO" id="GO:0035251">
    <property type="term" value="F:UDP-glucosyltransferase activity"/>
    <property type="evidence" value="ECO:0007669"/>
    <property type="project" value="UniProtKB-ARBA"/>
</dbReference>
<dbReference type="AlphaFoldDB" id="A0AB32WCM5"/>
<dbReference type="Gramene" id="Tc04v2_t015660.2">
    <property type="protein sequence ID" value="Tc04v2_p015660.2"/>
    <property type="gene ID" value="Tc04v2_g015660"/>
</dbReference>
<reference evidence="7 8" key="2">
    <citation type="submission" date="2025-04" db="UniProtKB">
        <authorList>
            <consortium name="RefSeq"/>
        </authorList>
    </citation>
    <scope>IDENTIFICATION</scope>
</reference>
<evidence type="ECO:0000256" key="2">
    <source>
        <dbReference type="ARBA" id="ARBA00022676"/>
    </source>
</evidence>
<evidence type="ECO:0000256" key="4">
    <source>
        <dbReference type="RuleBase" id="RU003718"/>
    </source>
</evidence>
<dbReference type="Gramene" id="Tc04v2_t015660.1">
    <property type="protein sequence ID" value="Tc04v2_p015660.1"/>
    <property type="gene ID" value="Tc04v2_g015660"/>
</dbReference>
<evidence type="ECO:0000313" key="8">
    <source>
        <dbReference type="RefSeq" id="XP_007034189.2"/>
    </source>
</evidence>
<organism evidence="6 10">
    <name type="scientific">Theobroma cacao</name>
    <name type="common">Cacao</name>
    <name type="synonym">Cocoa</name>
    <dbReference type="NCBI Taxonomy" id="3641"/>
    <lineage>
        <taxon>Eukaryota</taxon>
        <taxon>Viridiplantae</taxon>
        <taxon>Streptophyta</taxon>
        <taxon>Embryophyta</taxon>
        <taxon>Tracheophyta</taxon>
        <taxon>Spermatophyta</taxon>
        <taxon>Magnoliopsida</taxon>
        <taxon>eudicotyledons</taxon>
        <taxon>Gunneridae</taxon>
        <taxon>Pentapetalae</taxon>
        <taxon>rosids</taxon>
        <taxon>malvids</taxon>
        <taxon>Malvales</taxon>
        <taxon>Malvaceae</taxon>
        <taxon>Byttnerioideae</taxon>
        <taxon>Theobroma</taxon>
    </lineage>
</organism>
<dbReference type="KEGG" id="tcc:18602622"/>
<dbReference type="Proteomes" id="UP000694886">
    <property type="component" value="Chromosome 4"/>
</dbReference>
<dbReference type="CDD" id="cd03784">
    <property type="entry name" value="GT1_Gtf-like"/>
    <property type="match status" value="1"/>
</dbReference>
<protein>
    <recommendedName>
        <fullName evidence="5">Glycosyltransferase</fullName>
        <ecNumber evidence="5">2.4.1.-</ecNumber>
    </recommendedName>
</protein>
<dbReference type="Pfam" id="PF00201">
    <property type="entry name" value="UDPGT"/>
    <property type="match status" value="1"/>
</dbReference>
<dbReference type="Gramene" id="Tc04v2_t015660.4">
    <property type="protein sequence ID" value="Tc04v2_p015660.4"/>
    <property type="gene ID" value="Tc04v2_g015660"/>
</dbReference>
<evidence type="ECO:0000256" key="1">
    <source>
        <dbReference type="ARBA" id="ARBA00009995"/>
    </source>
</evidence>
<dbReference type="InterPro" id="IPR035595">
    <property type="entry name" value="UDP_glycos_trans_CS"/>
</dbReference>
<dbReference type="RefSeq" id="XP_017975374.1">
    <property type="nucleotide sequence ID" value="XM_018119885.1"/>
</dbReference>
<dbReference type="InterPro" id="IPR002213">
    <property type="entry name" value="UDP_glucos_trans"/>
</dbReference>
<dbReference type="PROSITE" id="PS00375">
    <property type="entry name" value="UDPGT"/>
    <property type="match status" value="1"/>
</dbReference>
<dbReference type="PANTHER" id="PTHR11926">
    <property type="entry name" value="GLUCOSYL/GLUCURONOSYL TRANSFERASES"/>
    <property type="match status" value="1"/>
</dbReference>
<dbReference type="GeneID" id="18602622"/>
<dbReference type="SUPFAM" id="SSF53756">
    <property type="entry name" value="UDP-Glycosyltransferase/glycogen phosphorylase"/>
    <property type="match status" value="1"/>
</dbReference>
<keyword evidence="3 4" id="KW-0808">Transferase</keyword>
<comment type="similarity">
    <text evidence="1 4">Belongs to the UDP-glycosyltransferase family.</text>
</comment>
<name>A0AB32WCM5_THECC</name>
<sequence>MMAQPHVLLVTLPGQGHINPSLQFAKRLIHLGLRVTFATAVSAIRRMKPMSPLEGLTYVAAYSDGYDDGLKPGDDIDRYILESRRKGLETLSEFIGASIEEGIRFTCIVYGIMMPWVALVAREFHIPSTLLWNQPASVFVTYYYYFKDYGDIIRKTVKDPSSIVELPGLPPLASRDMPSFFLPANEYDCALPSLKQHVEILDEETKPKVLVNTFDALEPEAIKVIDKYNLVGIGPLIPSAFLDGNDHSDSSFGGDLFKGTNDFVQWLDSMPKSSVIYVSFGSILMLTKQQMEEIANGLLGTGYPFLWVIREGAGEKEEKLSRIEELKKQGMIVPWCSQVEVLSHPSVGCFLTHCGWNSALESLVSGVPMVTFPQLTDQGTNAKLVEDLWKTGVRVTRNPEERIVVEGHEIKRCLELIMEGGEKGEELRKNGKKWKYLAREAVKEDGSSLKNLEAFLHGLGKSY</sequence>
<evidence type="ECO:0000313" key="10">
    <source>
        <dbReference type="RefSeq" id="XP_017975374.1"/>
    </source>
</evidence>
<reference evidence="6" key="1">
    <citation type="journal article" date="1997" name="Nucleic Acids Res.">
        <title>tRNAscan-SE: a program for improved detection of transfer RNA genes in genomic sequence.</title>
        <authorList>
            <person name="Lowe T.M."/>
            <person name="Eddy S.R."/>
        </authorList>
    </citation>
    <scope>NUCLEOTIDE SEQUENCE [LARGE SCALE GENOMIC DNA]</scope>
    <source>
        <strain evidence="6">r\B97-61/B2</strain>
    </source>
</reference>